<reference evidence="1 2" key="1">
    <citation type="submission" date="2018-01" db="EMBL/GenBank/DDBJ databases">
        <authorList>
            <person name="Clerissi C."/>
        </authorList>
    </citation>
    <scope>NUCLEOTIDE SEQUENCE [LARGE SCALE GENOMIC DNA]</scope>
    <source>
        <strain evidence="1">Cupriavidus taiwanensis STM 3521</strain>
    </source>
</reference>
<sequence length="26" mass="2895">MASKTAYAVTPLASELPIYDYAYIRS</sequence>
<organism evidence="1 2">
    <name type="scientific">Cupriavidus taiwanensis</name>
    <dbReference type="NCBI Taxonomy" id="164546"/>
    <lineage>
        <taxon>Bacteria</taxon>
        <taxon>Pseudomonadati</taxon>
        <taxon>Pseudomonadota</taxon>
        <taxon>Betaproteobacteria</taxon>
        <taxon>Burkholderiales</taxon>
        <taxon>Burkholderiaceae</taxon>
        <taxon>Cupriavidus</taxon>
    </lineage>
</organism>
<gene>
    <name evidence="1" type="ORF">CBM2589_B120359</name>
</gene>
<proteinExistence type="predicted"/>
<evidence type="ECO:0000313" key="1">
    <source>
        <dbReference type="EMBL" id="SOY44396.1"/>
    </source>
</evidence>
<dbReference type="EMBL" id="OFSP01000004">
    <property type="protein sequence ID" value="SOY44396.1"/>
    <property type="molecule type" value="Genomic_DNA"/>
</dbReference>
<dbReference type="AlphaFoldDB" id="A0A975WUI2"/>
<name>A0A975WUI2_9BURK</name>
<dbReference type="Proteomes" id="UP000256297">
    <property type="component" value="Chromosome CBM2589_b"/>
</dbReference>
<protein>
    <submittedName>
        <fullName evidence="1">Uncharacterized protein</fullName>
    </submittedName>
</protein>
<accession>A0A975WUI2</accession>
<evidence type="ECO:0000313" key="2">
    <source>
        <dbReference type="Proteomes" id="UP000256297"/>
    </source>
</evidence>
<comment type="caution">
    <text evidence="1">The sequence shown here is derived from an EMBL/GenBank/DDBJ whole genome shotgun (WGS) entry which is preliminary data.</text>
</comment>